<evidence type="ECO:0000313" key="4">
    <source>
        <dbReference type="EMBL" id="RBP76292.1"/>
    </source>
</evidence>
<dbReference type="PANTHER" id="PTHR44591:SF19">
    <property type="entry name" value="TWO-COMPONENT RESPONSE REGULATOR-RELATED"/>
    <property type="match status" value="1"/>
</dbReference>
<protein>
    <submittedName>
        <fullName evidence="5">Response regulator receiver domain-containing protein</fullName>
    </submittedName>
</protein>
<dbReference type="Pfam" id="PF00072">
    <property type="entry name" value="Response_reg"/>
    <property type="match status" value="1"/>
</dbReference>
<reference evidence="5 6" key="1">
    <citation type="submission" date="2018-07" db="EMBL/GenBank/DDBJ databases">
        <title>Freshwater and sediment microbial communities from various areas in North America, analyzing microbe dynamics in response to fracking.</title>
        <authorList>
            <person name="Lamendella R."/>
        </authorList>
    </citation>
    <scope>NUCLEOTIDE SEQUENCE [LARGE SCALE GENOMIC DNA]</scope>
    <source>
        <strain evidence="5 6">114E</strain>
        <strain evidence="4 7">114E_o</strain>
    </source>
</reference>
<keyword evidence="7" id="KW-1185">Reference proteome</keyword>
<name>A0A368VA95_MARNT</name>
<dbReference type="Proteomes" id="UP000253065">
    <property type="component" value="Unassembled WGS sequence"/>
</dbReference>
<sequence>MGHFHSPAVLLRYHSEEAKQTFEALFAQDFSIHAFSSDEAVLEHIVAAEAPPAALVIAGCETSTAINSALLAKARTQYPTVLRVLITERVILSELVALLDTQVIDRCFEQPLDPDLIRSHLLTAALTSPELSGQTKHQPSLPNTEGQRPVVLIVDDEPAATKYLIRQLEHLQDEFSLLSADTAEAALEHLRTPGAPIAVVMTDQRMPGMQGKELLDELRQSHPAVVRILTSAWGEVDVALNAVNEGRIFRYQKKPWQAQTLLPLFREAIARHRELASALDNTRCETRKRFAELRLQRHGRLVDHLRPILSAQVPDTTLNAFLDTVASIDHLPAAKAHLRASQDMHLEQELVRRFCDHVRQELSRLENIVPAGPGQSRMTSLFSGTPPQERATSSPPCSPAELLGQALNTLLVSSGLDWSHLVLTESRDQLHVAPEQPLRIYSHLLAPLTRLSDPLLEQQAALLMLFVTTSLLGGDVSAEADGQCLHLAITLPVLPGSGN</sequence>
<feature type="domain" description="Response regulatory" evidence="3">
    <location>
        <begin position="150"/>
        <end position="269"/>
    </location>
</feature>
<dbReference type="GO" id="GO:0000160">
    <property type="term" value="P:phosphorelay signal transduction system"/>
    <property type="evidence" value="ECO:0007669"/>
    <property type="project" value="InterPro"/>
</dbReference>
<evidence type="ECO:0000313" key="7">
    <source>
        <dbReference type="Proteomes" id="UP000253065"/>
    </source>
</evidence>
<comment type="caution">
    <text evidence="5">The sequence shown here is derived from an EMBL/GenBank/DDBJ whole genome shotgun (WGS) entry which is preliminary data.</text>
</comment>
<evidence type="ECO:0000256" key="2">
    <source>
        <dbReference type="PROSITE-ProRule" id="PRU00169"/>
    </source>
</evidence>
<proteinExistence type="predicted"/>
<organism evidence="5 6">
    <name type="scientific">Marinobacter nauticus</name>
    <name type="common">Marinobacter hydrocarbonoclasticus</name>
    <name type="synonym">Marinobacter aquaeolei</name>
    <dbReference type="NCBI Taxonomy" id="2743"/>
    <lineage>
        <taxon>Bacteria</taxon>
        <taxon>Pseudomonadati</taxon>
        <taxon>Pseudomonadota</taxon>
        <taxon>Gammaproteobacteria</taxon>
        <taxon>Pseudomonadales</taxon>
        <taxon>Marinobacteraceae</taxon>
        <taxon>Marinobacter</taxon>
    </lineage>
</organism>
<evidence type="ECO:0000256" key="1">
    <source>
        <dbReference type="ARBA" id="ARBA00022553"/>
    </source>
</evidence>
<dbReference type="EMBL" id="QPJB01000002">
    <property type="protein sequence ID" value="RCW37165.1"/>
    <property type="molecule type" value="Genomic_DNA"/>
</dbReference>
<evidence type="ECO:0000313" key="5">
    <source>
        <dbReference type="EMBL" id="RCW37165.1"/>
    </source>
</evidence>
<dbReference type="PROSITE" id="PS50110">
    <property type="entry name" value="RESPONSE_REGULATORY"/>
    <property type="match status" value="1"/>
</dbReference>
<dbReference type="SMART" id="SM00448">
    <property type="entry name" value="REC"/>
    <property type="match status" value="1"/>
</dbReference>
<dbReference type="SUPFAM" id="SSF52172">
    <property type="entry name" value="CheY-like"/>
    <property type="match status" value="1"/>
</dbReference>
<dbReference type="Proteomes" id="UP000252795">
    <property type="component" value="Unassembled WGS sequence"/>
</dbReference>
<gene>
    <name evidence="5" type="ORF">DET51_102312</name>
    <name evidence="4" type="ORF">DET64_102312</name>
</gene>
<dbReference type="AlphaFoldDB" id="A0A368VA95"/>
<dbReference type="InterPro" id="IPR050595">
    <property type="entry name" value="Bact_response_regulator"/>
</dbReference>
<feature type="modified residue" description="4-aspartylphosphate" evidence="2">
    <location>
        <position position="203"/>
    </location>
</feature>
<dbReference type="EMBL" id="QNSA01000002">
    <property type="protein sequence ID" value="RBP76292.1"/>
    <property type="molecule type" value="Genomic_DNA"/>
</dbReference>
<keyword evidence="1 2" id="KW-0597">Phosphoprotein</keyword>
<dbReference type="RefSeq" id="WP_023009660.1">
    <property type="nucleotide sequence ID" value="NZ_JAHVHZ010000002.1"/>
</dbReference>
<dbReference type="InterPro" id="IPR001789">
    <property type="entry name" value="Sig_transdc_resp-reg_receiver"/>
</dbReference>
<dbReference type="PANTHER" id="PTHR44591">
    <property type="entry name" value="STRESS RESPONSE REGULATOR PROTEIN 1"/>
    <property type="match status" value="1"/>
</dbReference>
<evidence type="ECO:0000313" key="6">
    <source>
        <dbReference type="Proteomes" id="UP000252795"/>
    </source>
</evidence>
<accession>A0A368VA95</accession>
<evidence type="ECO:0000259" key="3">
    <source>
        <dbReference type="PROSITE" id="PS50110"/>
    </source>
</evidence>
<dbReference type="InterPro" id="IPR011006">
    <property type="entry name" value="CheY-like_superfamily"/>
</dbReference>
<dbReference type="Gene3D" id="3.40.50.2300">
    <property type="match status" value="1"/>
</dbReference>